<comment type="caution">
    <text evidence="2">The sequence shown here is derived from an EMBL/GenBank/DDBJ whole genome shotgun (WGS) entry which is preliminary data.</text>
</comment>
<name>A0A482WXB9_LAOST</name>
<evidence type="ECO:0000313" key="2">
    <source>
        <dbReference type="EMBL" id="RZF37811.1"/>
    </source>
</evidence>
<accession>A0A482WXB9</accession>
<feature type="compositionally biased region" description="Acidic residues" evidence="1">
    <location>
        <begin position="91"/>
        <end position="103"/>
    </location>
</feature>
<evidence type="ECO:0000256" key="1">
    <source>
        <dbReference type="SAM" id="MobiDB-lite"/>
    </source>
</evidence>
<reference evidence="2 3" key="1">
    <citation type="journal article" date="2017" name="Gigascience">
        <title>Genome sequence of the small brown planthopper, Laodelphax striatellus.</title>
        <authorList>
            <person name="Zhu J."/>
            <person name="Jiang F."/>
            <person name="Wang X."/>
            <person name="Yang P."/>
            <person name="Bao Y."/>
            <person name="Zhao W."/>
            <person name="Wang W."/>
            <person name="Lu H."/>
            <person name="Wang Q."/>
            <person name="Cui N."/>
            <person name="Li J."/>
            <person name="Chen X."/>
            <person name="Luo L."/>
            <person name="Yu J."/>
            <person name="Kang L."/>
            <person name="Cui F."/>
        </authorList>
    </citation>
    <scope>NUCLEOTIDE SEQUENCE [LARGE SCALE GENOMIC DNA]</scope>
    <source>
        <strain evidence="2">Lst14</strain>
    </source>
</reference>
<gene>
    <name evidence="2" type="ORF">LSTR_LSTR007173</name>
</gene>
<keyword evidence="3" id="KW-1185">Reference proteome</keyword>
<protein>
    <submittedName>
        <fullName evidence="2">Uncharacterized protein</fullName>
    </submittedName>
</protein>
<dbReference type="EMBL" id="QKKF02023298">
    <property type="protein sequence ID" value="RZF37811.1"/>
    <property type="molecule type" value="Genomic_DNA"/>
</dbReference>
<dbReference type="Proteomes" id="UP000291343">
    <property type="component" value="Unassembled WGS sequence"/>
</dbReference>
<dbReference type="STRING" id="195883.A0A482WXB9"/>
<evidence type="ECO:0000313" key="3">
    <source>
        <dbReference type="Proteomes" id="UP000291343"/>
    </source>
</evidence>
<dbReference type="SMR" id="A0A482WXB9"/>
<dbReference type="InParanoid" id="A0A482WXB9"/>
<sequence length="129" mass="14646">MDSFVLVSSLPGVSDAVEEEETLTIEDDEVEGVNENHIEEEEKELTKRQETTLPVAFVKLYRIEVLERVARAHHRKQSLDEYPEPSSADSDFSEDGNGDDEHDSEVQKTLLAVEMQCHFAGKVSYCIQF</sequence>
<proteinExistence type="predicted"/>
<dbReference type="AlphaFoldDB" id="A0A482WXB9"/>
<feature type="region of interest" description="Disordered" evidence="1">
    <location>
        <begin position="73"/>
        <end position="107"/>
    </location>
</feature>
<organism evidence="2 3">
    <name type="scientific">Laodelphax striatellus</name>
    <name type="common">Small brown planthopper</name>
    <name type="synonym">Delphax striatella</name>
    <dbReference type="NCBI Taxonomy" id="195883"/>
    <lineage>
        <taxon>Eukaryota</taxon>
        <taxon>Metazoa</taxon>
        <taxon>Ecdysozoa</taxon>
        <taxon>Arthropoda</taxon>
        <taxon>Hexapoda</taxon>
        <taxon>Insecta</taxon>
        <taxon>Pterygota</taxon>
        <taxon>Neoptera</taxon>
        <taxon>Paraneoptera</taxon>
        <taxon>Hemiptera</taxon>
        <taxon>Auchenorrhyncha</taxon>
        <taxon>Fulgoroidea</taxon>
        <taxon>Delphacidae</taxon>
        <taxon>Criomorphinae</taxon>
        <taxon>Laodelphax</taxon>
    </lineage>
</organism>